<name>A0ACB8RYW4_9AGAM</name>
<comment type="caution">
    <text evidence="1">The sequence shown here is derived from an EMBL/GenBank/DDBJ whole genome shotgun (WGS) entry which is preliminary data.</text>
</comment>
<dbReference type="Proteomes" id="UP000814033">
    <property type="component" value="Unassembled WGS sequence"/>
</dbReference>
<evidence type="ECO:0000313" key="2">
    <source>
        <dbReference type="Proteomes" id="UP000814033"/>
    </source>
</evidence>
<proteinExistence type="predicted"/>
<reference evidence="1" key="1">
    <citation type="submission" date="2021-02" db="EMBL/GenBank/DDBJ databases">
        <authorList>
            <consortium name="DOE Joint Genome Institute"/>
            <person name="Ahrendt S."/>
            <person name="Looney B.P."/>
            <person name="Miyauchi S."/>
            <person name="Morin E."/>
            <person name="Drula E."/>
            <person name="Courty P.E."/>
            <person name="Chicoki N."/>
            <person name="Fauchery L."/>
            <person name="Kohler A."/>
            <person name="Kuo A."/>
            <person name="Labutti K."/>
            <person name="Pangilinan J."/>
            <person name="Lipzen A."/>
            <person name="Riley R."/>
            <person name="Andreopoulos W."/>
            <person name="He G."/>
            <person name="Johnson J."/>
            <person name="Barry K.W."/>
            <person name="Grigoriev I.V."/>
            <person name="Nagy L."/>
            <person name="Hibbett D."/>
            <person name="Henrissat B."/>
            <person name="Matheny P.B."/>
            <person name="Labbe J."/>
            <person name="Martin F."/>
        </authorList>
    </citation>
    <scope>NUCLEOTIDE SEQUENCE</scope>
    <source>
        <strain evidence="1">FP105234-sp</strain>
    </source>
</reference>
<reference evidence="1" key="2">
    <citation type="journal article" date="2022" name="New Phytol.">
        <title>Evolutionary transition to the ectomycorrhizal habit in the genomes of a hyperdiverse lineage of mushroom-forming fungi.</title>
        <authorList>
            <person name="Looney B."/>
            <person name="Miyauchi S."/>
            <person name="Morin E."/>
            <person name="Drula E."/>
            <person name="Courty P.E."/>
            <person name="Kohler A."/>
            <person name="Kuo A."/>
            <person name="LaButti K."/>
            <person name="Pangilinan J."/>
            <person name="Lipzen A."/>
            <person name="Riley R."/>
            <person name="Andreopoulos W."/>
            <person name="He G."/>
            <person name="Johnson J."/>
            <person name="Nolan M."/>
            <person name="Tritt A."/>
            <person name="Barry K.W."/>
            <person name="Grigoriev I.V."/>
            <person name="Nagy L.G."/>
            <person name="Hibbett D."/>
            <person name="Henrissat B."/>
            <person name="Matheny P.B."/>
            <person name="Labbe J."/>
            <person name="Martin F.M."/>
        </authorList>
    </citation>
    <scope>NUCLEOTIDE SEQUENCE</scope>
    <source>
        <strain evidence="1">FP105234-sp</strain>
    </source>
</reference>
<gene>
    <name evidence="1" type="ORF">FA95DRAFT_1571403</name>
</gene>
<dbReference type="EMBL" id="MU275877">
    <property type="protein sequence ID" value="KAI0049082.1"/>
    <property type="molecule type" value="Genomic_DNA"/>
</dbReference>
<organism evidence="1 2">
    <name type="scientific">Auriscalpium vulgare</name>
    <dbReference type="NCBI Taxonomy" id="40419"/>
    <lineage>
        <taxon>Eukaryota</taxon>
        <taxon>Fungi</taxon>
        <taxon>Dikarya</taxon>
        <taxon>Basidiomycota</taxon>
        <taxon>Agaricomycotina</taxon>
        <taxon>Agaricomycetes</taxon>
        <taxon>Russulales</taxon>
        <taxon>Auriscalpiaceae</taxon>
        <taxon>Auriscalpium</taxon>
    </lineage>
</organism>
<accession>A0ACB8RYW4</accession>
<protein>
    <submittedName>
        <fullName evidence="1">Uncharacterized protein</fullName>
    </submittedName>
</protein>
<evidence type="ECO:0000313" key="1">
    <source>
        <dbReference type="EMBL" id="KAI0049082.1"/>
    </source>
</evidence>
<keyword evidence="2" id="KW-1185">Reference proteome</keyword>
<sequence length="409" mass="43759">MFAHAAAAQSPTCAQSRQDASAVFNDNRARQMTTSPAWRAGIQHDINMTPTTSSLIARIAGRPPWSSRTCVLAGRGTSATAAAQHVMGVAPPSCRGRSASRRLQTTGDERGRHRDAAPRALDDVDALQRPRGDYWATRPRRRCCIPTSAPHPTAPMSSYNTSADFYNRSMASNVDDIRERYYDDDAALSPFPRSPGYGQQISPASTPAVTDTTPSPGGPRTANTFQTTLSRDPLPIPSSPSSLYSSYSYYNLDSPASPTGDLLQVPGSPAAAPQLSQPPRRSPTSRSASSRAPTPPQADASGMTSDDYLQLGIKHHEANQLAESAAAFEKSARLGGGSGVGMLMWGLALRHGWGVEMNEKTGFSWLRRAAEACTWHSTLDETPHTPRPWRVGDGDVEQCADVAGKTAAP</sequence>